<evidence type="ECO:0000256" key="5">
    <source>
        <dbReference type="ARBA" id="ARBA00023242"/>
    </source>
</evidence>
<proteinExistence type="inferred from homology"/>
<evidence type="ECO:0000256" key="1">
    <source>
        <dbReference type="ARBA" id="ARBA00004604"/>
    </source>
</evidence>
<keyword evidence="4 7" id="KW-0698">rRNA processing</keyword>
<reference evidence="9 10" key="1">
    <citation type="submission" date="2024-10" db="EMBL/GenBank/DDBJ databases">
        <title>Updated reference genomes for cyclostephanoid diatoms.</title>
        <authorList>
            <person name="Roberts W.R."/>
            <person name="Alverson A.J."/>
        </authorList>
    </citation>
    <scope>NUCLEOTIDE SEQUENCE [LARGE SCALE GENOMIC DNA]</scope>
    <source>
        <strain evidence="9 10">AJA010-31</strain>
    </source>
</reference>
<dbReference type="SMART" id="SM01036">
    <property type="entry name" value="BP28CT"/>
    <property type="match status" value="1"/>
</dbReference>
<dbReference type="GO" id="GO:0005730">
    <property type="term" value="C:nucleolus"/>
    <property type="evidence" value="ECO:0007669"/>
    <property type="project" value="UniProtKB-SubCell"/>
</dbReference>
<feature type="domain" description="BP28 C-terminal" evidence="8">
    <location>
        <begin position="2024"/>
        <end position="2186"/>
    </location>
</feature>
<dbReference type="PANTHER" id="PTHR13457:SF1">
    <property type="entry name" value="HEAT REPEAT-CONTAINING PROTEIN 1"/>
    <property type="match status" value="1"/>
</dbReference>
<dbReference type="GO" id="GO:0006364">
    <property type="term" value="P:rRNA processing"/>
    <property type="evidence" value="ECO:0007669"/>
    <property type="project" value="UniProtKB-UniRule"/>
</dbReference>
<evidence type="ECO:0000256" key="6">
    <source>
        <dbReference type="ARBA" id="ARBA00023274"/>
    </source>
</evidence>
<dbReference type="Gene3D" id="1.25.10.10">
    <property type="entry name" value="Leucine-rich Repeat Variant"/>
    <property type="match status" value="1"/>
</dbReference>
<evidence type="ECO:0000313" key="9">
    <source>
        <dbReference type="EMBL" id="KAL3780870.1"/>
    </source>
</evidence>
<gene>
    <name evidence="9" type="ORF">ACHAWO_000811</name>
</gene>
<accession>A0ABD3P350</accession>
<evidence type="ECO:0000256" key="7">
    <source>
        <dbReference type="RuleBase" id="RU367065"/>
    </source>
</evidence>
<dbReference type="GO" id="GO:1990904">
    <property type="term" value="C:ribonucleoprotein complex"/>
    <property type="evidence" value="ECO:0007669"/>
    <property type="project" value="UniProtKB-KW"/>
</dbReference>
<dbReference type="InterPro" id="IPR012954">
    <property type="entry name" value="BP28_C_dom"/>
</dbReference>
<comment type="similarity">
    <text evidence="2 7">Belongs to the HEATR1/UTP10 family.</text>
</comment>
<dbReference type="Proteomes" id="UP001530400">
    <property type="component" value="Unassembled WGS sequence"/>
</dbReference>
<evidence type="ECO:0000256" key="4">
    <source>
        <dbReference type="ARBA" id="ARBA00022552"/>
    </source>
</evidence>
<name>A0ABD3P350_9STRA</name>
<dbReference type="PANTHER" id="PTHR13457">
    <property type="entry name" value="BAP28"/>
    <property type="match status" value="1"/>
</dbReference>
<dbReference type="InterPro" id="IPR040191">
    <property type="entry name" value="UTP10"/>
</dbReference>
<dbReference type="SUPFAM" id="SSF48371">
    <property type="entry name" value="ARM repeat"/>
    <property type="match status" value="2"/>
</dbReference>
<dbReference type="EMBL" id="JALLPJ020000872">
    <property type="protein sequence ID" value="KAL3780870.1"/>
    <property type="molecule type" value="Genomic_DNA"/>
</dbReference>
<protein>
    <recommendedName>
        <fullName evidence="7">HEAT repeat-containing protein 1</fullName>
    </recommendedName>
</protein>
<keyword evidence="10" id="KW-1185">Reference proteome</keyword>
<evidence type="ECO:0000256" key="3">
    <source>
        <dbReference type="ARBA" id="ARBA00022517"/>
    </source>
</evidence>
<evidence type="ECO:0000259" key="8">
    <source>
        <dbReference type="SMART" id="SM01036"/>
    </source>
</evidence>
<keyword evidence="3 7" id="KW-0690">Ribosome biogenesis</keyword>
<sequence length="2349" mass="254849">MSSLSNQLSALTSTNKGFTHSAESGSKGIGLGFTHSTKHGHSITADNVKRRASVLYDNARAAADVPEVALRENAVEALSTLRDKLGGPVDVSIEKLLDIHSLNFERGTSTPQQNKEIDVSIDNLLQFLTTVVAECPPSDDVESNPLLMASLQIIEYLLRKYEIHARDSNLLTVFLPLITTYPQLVARALGLLNLRSVNGGMWYFLRPYAAAESPPVNRVVLAKGASRDEAVFGIIAKMGKDAAEGWEGGAVRRGISAVLSFSASILVEALHIQSKKGPGKSGVAGVQENFVRKIFPLIVGACGSKDKCSEWKEWGRLLASTLATLCPLSNDVREAMCDAVVAGIPTGSSKMLLDDVTEDDWSNSAVIDEEELDDASSAITTLLSILGSNAVKSKDEWKYYLPMHPSKRNPSTVDYLGCELSLSTYKGLSNRNALFPNVVAGAMGAVLGSLCDDDSSEDDKIGSIGPLLGAIVMHVFEKMEMGATKDLRKKGRELGSDGDLLFLLSLIKEPSLNSLWKSKQAGLVAALVVQAVISYDSLCKYLNSDCHDEKRFMIVQRYKIILDSLHHLDSAASDRGVAYAIEFVTSRSLKHESSINSEDQMCSLASILANSESFATAKKNMSAEGKPAAPDLAALSGAAFLLPPRVALEHADATVRINAIAGLKVMDIASVEPDLGQALLRRLSLDNDQTVVVSAGEVLTRMLEHHLEEDESDASFDDLDSWATGVLVALFHWTLIGKDESWSPSILLDTSKAPNSMKSNNAETAPLLACLRLAGLVGKVIRKSSGTDGTNSYLYYLTVLSLTAHIHVIKRKGCINEISQASAAALSQLLELDDKLPTFQSLFSNNTCSNVIQYFYGTDREVAKDKKPVVPDMIRKRFLWLSLHSLSESISSSPSLPQSRLITILTLYQMQSFNKESKKSPSFELECQKLTDAMAQCLTVIGAHEEGELPNVFLQLVSVSSNASFNSVAKPVITMFVAGLADYNGLTSLANATLHPTAQAPNISRLLTVLTESFGKRTSAEGAAELLISLISLLSHQDRGVRQKAMAALEKFYSVKEEIVKLVCTKATDKHSPTWSSMLMDGANALPQLLAYIVTSSKSPDKLQEYLIQSCLSCSLNGGGGLSQYGCHAAAVLLSAMEKAGETAFPLSKRWELAGEKIFEAFYANDGVESSQDELRFCVATMLKGVIVTDTQSDGQIISIGPSKSGRVRSYSVGTSDIHLLQPYPKEMTDAVLKALNPSSPKALTQSVIHLVLLRQSWTSGVYPKLDSQSKESILSSLLDLRTAHDNELAGKALSNLPLKAGDMMYLVKKLDVSASEIDQLAMVFVADVIRGKLDSFEKASDVSKVSAMMFEHLHSLSKNENVGDSGGAEYTRISILLSLLALHSSYKDQLSELSQKCKSSGRKRSRSHSDVGCPDQIASQAQLLVDLAGGNNTIISLHSARGKSLSLSLLTCLCEESPSTVVTSLLPALERHAVGDALSAIVPAFCSHAHSAGLSLFDLLDVFVPKIVTDIPGNKSMVDQFVNALMTLPGNEASESMSAFITFVIALESFNLQFQSRDDNDSSHKEYSKSDTLFVITNLSSVSRVSIALSLLQYAENLMAFICDSSLDMDVNKMRIIHLAVKGSGGDQSSISYNEFTRPQKRSMLYLTFSLLQGVQDIISTPSARKLGPEADLCLRLWQELMQTHVTSLSFHAKQDRDSLDLAEKKFWAAIPVLTNDCLDNLQNLLPVSHFLASVDSILNDDAVEPFIKKKTVRLLTDRVAEVHHDSPEHFLFLEMVPDLGAQLKGEGSSAPSRKAIVKQQGALIAIESFVSSLYPNSERSRAANSAAKVFLPALSSITELLANTTSSWLKARSSQTETDTEAECQLLSSCTLCISSLVANLKARCLHLLPQIIKPLIESLKSINASSRADDKDQNMVNFQLAIFRTISTTAEVLPGFLLAHLPLIFSSDALPAALVDSDHSMTEASKQLENSLATKIPARQLIPCLSNALVNTLTEDEGSIGWEEACAILRVINASVENASRSDLTTVVGKIFNGLVTAYASEGDSDSTARLLQNANKCLLSLVMKLSETQLRLLYARLREWRGDIDGDESIPSRRYAFWSLSAVLSEALKSIFFPCLTSVITDVVDELEHAVDILCPKKKGGETKRRKTEGAPADPVDVEELKPLQPLLLCLESALKADAHEGGEWTRGDDNQRYKVILDHLGKLLRAQVPSNMTILSDLNAQELKTTSSYQKLVQGVGTQDHGNVVGCLTALATAAGNEQLWKPLNFAVLEACGHKRSEVRKSGVSCLFSIIESIGEEFMVLLPECLPILSELLEDGDEDIASIARECVRQGEELLGESLEDNLR</sequence>
<dbReference type="Pfam" id="PF08146">
    <property type="entry name" value="BP28CT"/>
    <property type="match status" value="1"/>
</dbReference>
<keyword evidence="5 7" id="KW-0539">Nucleus</keyword>
<organism evidence="9 10">
    <name type="scientific">Cyclotella atomus</name>
    <dbReference type="NCBI Taxonomy" id="382360"/>
    <lineage>
        <taxon>Eukaryota</taxon>
        <taxon>Sar</taxon>
        <taxon>Stramenopiles</taxon>
        <taxon>Ochrophyta</taxon>
        <taxon>Bacillariophyta</taxon>
        <taxon>Coscinodiscophyceae</taxon>
        <taxon>Thalassiosirophycidae</taxon>
        <taxon>Stephanodiscales</taxon>
        <taxon>Stephanodiscaceae</taxon>
        <taxon>Cyclotella</taxon>
    </lineage>
</organism>
<evidence type="ECO:0000256" key="2">
    <source>
        <dbReference type="ARBA" id="ARBA00010559"/>
    </source>
</evidence>
<comment type="caution">
    <text evidence="9">The sequence shown here is derived from an EMBL/GenBank/DDBJ whole genome shotgun (WGS) entry which is preliminary data.</text>
</comment>
<evidence type="ECO:0000313" key="10">
    <source>
        <dbReference type="Proteomes" id="UP001530400"/>
    </source>
</evidence>
<comment type="subcellular location">
    <subcellularLocation>
        <location evidence="1 7">Nucleus</location>
        <location evidence="1 7">Nucleolus</location>
    </subcellularLocation>
</comment>
<dbReference type="InterPro" id="IPR011989">
    <property type="entry name" value="ARM-like"/>
</dbReference>
<dbReference type="InterPro" id="IPR016024">
    <property type="entry name" value="ARM-type_fold"/>
</dbReference>
<comment type="function">
    <text evidence="7">Involved in nucleolar processing of pre-18S ribosomal RNA.</text>
</comment>
<keyword evidence="6 7" id="KW-0687">Ribonucleoprotein</keyword>